<organism evidence="2 3">
    <name type="scientific">Rattus norvegicus</name>
    <name type="common">Rat</name>
    <dbReference type="NCBI Taxonomy" id="10116"/>
    <lineage>
        <taxon>Eukaryota</taxon>
        <taxon>Metazoa</taxon>
        <taxon>Chordata</taxon>
        <taxon>Craniata</taxon>
        <taxon>Vertebrata</taxon>
        <taxon>Euteleostomi</taxon>
        <taxon>Mammalia</taxon>
        <taxon>Eutheria</taxon>
        <taxon>Euarchontoglires</taxon>
        <taxon>Glires</taxon>
        <taxon>Rodentia</taxon>
        <taxon>Myomorpha</taxon>
        <taxon>Muroidea</taxon>
        <taxon>Muridae</taxon>
        <taxon>Murinae</taxon>
        <taxon>Rattus</taxon>
    </lineage>
</organism>
<feature type="region of interest" description="Disordered" evidence="1">
    <location>
        <begin position="1"/>
        <end position="66"/>
    </location>
</feature>
<accession>A6KHI0</accession>
<dbReference type="Proteomes" id="UP000234681">
    <property type="component" value="Chromosome 3"/>
</dbReference>
<name>A6KHI0_RAT</name>
<sequence length="145" mass="14658">MRPGLGPSHAGMTVRFGRVGTTETSALRIPQPTRSGPPRGATCRSQPADSKKKRARSSSAPVTATNSLNASCRSSAIFTPCTPQTAPADTATARTQVCVPPAVLQCPAAGRLALGSAQCGATGKALRAGNPAVSRPLVAAVRTVP</sequence>
<protein>
    <submittedName>
        <fullName evidence="2">RCG37365</fullName>
    </submittedName>
</protein>
<evidence type="ECO:0000256" key="1">
    <source>
        <dbReference type="SAM" id="MobiDB-lite"/>
    </source>
</evidence>
<dbReference type="AlphaFoldDB" id="A6KHI0"/>
<gene>
    <name evidence="2" type="ORF">rCG_37365</name>
</gene>
<evidence type="ECO:0000313" key="2">
    <source>
        <dbReference type="EMBL" id="EDL86125.1"/>
    </source>
</evidence>
<reference evidence="2 3" key="1">
    <citation type="submission" date="2005-09" db="EMBL/GenBank/DDBJ databases">
        <authorList>
            <person name="Mural R.J."/>
            <person name="Li P.W."/>
            <person name="Adams M.D."/>
            <person name="Amanatides P.G."/>
            <person name="Baden-Tillson H."/>
            <person name="Barnstead M."/>
            <person name="Chin S.H."/>
            <person name="Dew I."/>
            <person name="Evans C.A."/>
            <person name="Ferriera S."/>
            <person name="Flanigan M."/>
            <person name="Fosler C."/>
            <person name="Glodek A."/>
            <person name="Gu Z."/>
            <person name="Holt R.A."/>
            <person name="Jennings D."/>
            <person name="Kraft C.L."/>
            <person name="Lu F."/>
            <person name="Nguyen T."/>
            <person name="Nusskern D.R."/>
            <person name="Pfannkoch C.M."/>
            <person name="Sitter C."/>
            <person name="Sutton G.G."/>
            <person name="Venter J.C."/>
            <person name="Wang Z."/>
            <person name="Woodage T."/>
            <person name="Zheng X.H."/>
            <person name="Zhong F."/>
        </authorList>
    </citation>
    <scope>NUCLEOTIDE SEQUENCE [LARGE SCALE GENOMIC DNA]</scope>
    <source>
        <strain>BN</strain>
        <strain evidence="3">Sprague-Dawley</strain>
    </source>
</reference>
<evidence type="ECO:0000313" key="3">
    <source>
        <dbReference type="Proteomes" id="UP000234681"/>
    </source>
</evidence>
<proteinExistence type="predicted"/>
<dbReference type="EMBL" id="CH474050">
    <property type="protein sequence ID" value="EDL86125.1"/>
    <property type="molecule type" value="Genomic_DNA"/>
</dbReference>